<dbReference type="Proteomes" id="UP001597510">
    <property type="component" value="Unassembled WGS sequence"/>
</dbReference>
<protein>
    <submittedName>
        <fullName evidence="1">N-acetylglutamate synthase</fullName>
    </submittedName>
</protein>
<name>A0ABW5JFE7_9BACT</name>
<evidence type="ECO:0000313" key="1">
    <source>
        <dbReference type="EMBL" id="MFD2524089.1"/>
    </source>
</evidence>
<keyword evidence="2" id="KW-1185">Reference proteome</keyword>
<comment type="caution">
    <text evidence="1">The sequence shown here is derived from an EMBL/GenBank/DDBJ whole genome shotgun (WGS) entry which is preliminary data.</text>
</comment>
<accession>A0ABW5JFE7</accession>
<dbReference type="InterPro" id="IPR058595">
    <property type="entry name" value="Avidin-like"/>
</dbReference>
<dbReference type="Pfam" id="PF26421">
    <property type="entry name" value="Avidin_like"/>
    <property type="match status" value="1"/>
</dbReference>
<organism evidence="1 2">
    <name type="scientific">Emticicia soli</name>
    <dbReference type="NCBI Taxonomy" id="2027878"/>
    <lineage>
        <taxon>Bacteria</taxon>
        <taxon>Pseudomonadati</taxon>
        <taxon>Bacteroidota</taxon>
        <taxon>Cytophagia</taxon>
        <taxon>Cytophagales</taxon>
        <taxon>Leadbetterellaceae</taxon>
        <taxon>Emticicia</taxon>
    </lineage>
</organism>
<sequence length="114" mass="12777">MLNFHKKTFRSLSNTANGEVGEETLFHYSQNGDIVWAEYAGGMIVKGFLIAKVLADSILDMRYEHINKAGEIMTGKCCSTPELLPDGRIRLHEKWQWTSGDLSSGESVVEEIIN</sequence>
<proteinExistence type="predicted"/>
<evidence type="ECO:0000313" key="2">
    <source>
        <dbReference type="Proteomes" id="UP001597510"/>
    </source>
</evidence>
<reference evidence="2" key="1">
    <citation type="journal article" date="2019" name="Int. J. Syst. Evol. Microbiol.">
        <title>The Global Catalogue of Microorganisms (GCM) 10K type strain sequencing project: providing services to taxonomists for standard genome sequencing and annotation.</title>
        <authorList>
            <consortium name="The Broad Institute Genomics Platform"/>
            <consortium name="The Broad Institute Genome Sequencing Center for Infectious Disease"/>
            <person name="Wu L."/>
            <person name="Ma J."/>
        </authorList>
    </citation>
    <scope>NUCLEOTIDE SEQUENCE [LARGE SCALE GENOMIC DNA]</scope>
    <source>
        <strain evidence="2">KCTC 52344</strain>
    </source>
</reference>
<gene>
    <name evidence="1" type="ORF">ACFSR2_24520</name>
</gene>
<dbReference type="EMBL" id="JBHULC010000039">
    <property type="protein sequence ID" value="MFD2524089.1"/>
    <property type="molecule type" value="Genomic_DNA"/>
</dbReference>
<dbReference type="RefSeq" id="WP_340238540.1">
    <property type="nucleotide sequence ID" value="NZ_JBBEWC010000010.1"/>
</dbReference>